<evidence type="ECO:0008006" key="3">
    <source>
        <dbReference type="Google" id="ProtNLM"/>
    </source>
</evidence>
<proteinExistence type="predicted"/>
<evidence type="ECO:0000313" key="1">
    <source>
        <dbReference type="EMBL" id="MDR6218385.1"/>
    </source>
</evidence>
<protein>
    <recommendedName>
        <fullName evidence="3">DUF932 domain-containing protein</fullName>
    </recommendedName>
</protein>
<dbReference type="RefSeq" id="WP_309854824.1">
    <property type="nucleotide sequence ID" value="NZ_JAVDQJ010000005.1"/>
</dbReference>
<organism evidence="1 2">
    <name type="scientific">Deinococcus soli</name>
    <name type="common">ex Cha et al. 2016</name>
    <dbReference type="NCBI Taxonomy" id="1309411"/>
    <lineage>
        <taxon>Bacteria</taxon>
        <taxon>Thermotogati</taxon>
        <taxon>Deinococcota</taxon>
        <taxon>Deinococci</taxon>
        <taxon>Deinococcales</taxon>
        <taxon>Deinococcaceae</taxon>
        <taxon>Deinococcus</taxon>
    </lineage>
</organism>
<reference evidence="1" key="1">
    <citation type="submission" date="2023-07" db="EMBL/GenBank/DDBJ databases">
        <title>Sorghum-associated microbial communities from plants grown in Nebraska, USA.</title>
        <authorList>
            <person name="Schachtman D."/>
        </authorList>
    </citation>
    <scope>NUCLEOTIDE SEQUENCE</scope>
    <source>
        <strain evidence="1">BE330</strain>
    </source>
</reference>
<accession>A0AAE3XAW3</accession>
<dbReference type="Proteomes" id="UP001185331">
    <property type="component" value="Unassembled WGS sequence"/>
</dbReference>
<gene>
    <name evidence="1" type="ORF">J2Y00_001948</name>
</gene>
<dbReference type="EMBL" id="JAVDQK010000004">
    <property type="protein sequence ID" value="MDR6218385.1"/>
    <property type="molecule type" value="Genomic_DNA"/>
</dbReference>
<dbReference type="AlphaFoldDB" id="A0AAE3XAW3"/>
<name>A0AAE3XAW3_9DEIO</name>
<comment type="caution">
    <text evidence="1">The sequence shown here is derived from an EMBL/GenBank/DDBJ whole genome shotgun (WGS) entry which is preliminary data.</text>
</comment>
<sequence length="357" mass="39022">MQGQFELDALLQEVTRQSATKMDLQASTGALSMLDAGELGVVMSIAGHGDFPLRAYAHKQLADAVSIPRKYYERMQAAAPWMLAQNATHWLSTQNKRQTVRLLDGYVRAYLGSTYRVLDNCDLLDVILPELEYLTQDRGLQIESTGLTDEKLYIKAIIPQLCAEITPGDLVFGGVVISNSEVGAGALKVEPLVIRARTNSVLIAQDHKVMRRHVGSRITSDEDVSYYSQETLMVDGQAILLKVRDAIRNVLTTEKFLSIVDGLRDGAMELVRQPTLAVEEITRRYSLTDAAGHGILTHFYRGGSFTKFDLASAVAAHAQDAGDYEAATALQGIGYDVATMRGADWKAVANAKASRAA</sequence>
<evidence type="ECO:0000313" key="2">
    <source>
        <dbReference type="Proteomes" id="UP001185331"/>
    </source>
</evidence>